<feature type="chain" id="PRO_5043143641" evidence="2">
    <location>
        <begin position="23"/>
        <end position="134"/>
    </location>
</feature>
<sequence length="134" mass="15416">MNKLLITTSACVLFFASSSAMAAKTQNGCEIKKQRIEEQINYAKQHGNQHRVRGLEEALDNVNRYCTPESLYRDSQKEVAEKTEKVQEREAELQEEKLEGNDRSKIEKRERKLAEAQAELKEAQAELKVYKDAL</sequence>
<dbReference type="InterPro" id="IPR009468">
    <property type="entry name" value="DUF1090"/>
</dbReference>
<dbReference type="Proteomes" id="UP000254208">
    <property type="component" value="Unassembled WGS sequence"/>
</dbReference>
<evidence type="ECO:0000256" key="2">
    <source>
        <dbReference type="SAM" id="SignalP"/>
    </source>
</evidence>
<protein>
    <submittedName>
        <fullName evidence="3">Protein of uncharacterized function (DUF1090)</fullName>
    </submittedName>
</protein>
<dbReference type="OrthoDB" id="8689941at2"/>
<organism evidence="3 4">
    <name type="scientific">Providencia rettgeri</name>
    <dbReference type="NCBI Taxonomy" id="587"/>
    <lineage>
        <taxon>Bacteria</taxon>
        <taxon>Pseudomonadati</taxon>
        <taxon>Pseudomonadota</taxon>
        <taxon>Gammaproteobacteria</taxon>
        <taxon>Enterobacterales</taxon>
        <taxon>Morganellaceae</taxon>
        <taxon>Providencia</taxon>
    </lineage>
</organism>
<feature type="region of interest" description="Disordered" evidence="1">
    <location>
        <begin position="74"/>
        <end position="107"/>
    </location>
</feature>
<accession>A0A1B8ST94</accession>
<dbReference type="Pfam" id="PF06476">
    <property type="entry name" value="DUF1090"/>
    <property type="match status" value="1"/>
</dbReference>
<dbReference type="OMA" id="LRGVDNC"/>
<proteinExistence type="predicted"/>
<keyword evidence="2" id="KW-0732">Signal</keyword>
<dbReference type="EMBL" id="UGTZ01000001">
    <property type="protein sequence ID" value="SUC29408.1"/>
    <property type="molecule type" value="Genomic_DNA"/>
</dbReference>
<evidence type="ECO:0000313" key="3">
    <source>
        <dbReference type="EMBL" id="SUC29408.1"/>
    </source>
</evidence>
<gene>
    <name evidence="3" type="primary">yqjC_1</name>
    <name evidence="3" type="ORF">NCTC11801_00303</name>
</gene>
<dbReference type="RefSeq" id="WP_004266026.1">
    <property type="nucleotide sequence ID" value="NZ_ABEXOA020000012.1"/>
</dbReference>
<dbReference type="GeneID" id="93671444"/>
<name>A0A1B8ST94_PRORE</name>
<reference evidence="3 4" key="1">
    <citation type="submission" date="2018-06" db="EMBL/GenBank/DDBJ databases">
        <authorList>
            <consortium name="Pathogen Informatics"/>
            <person name="Doyle S."/>
        </authorList>
    </citation>
    <scope>NUCLEOTIDE SEQUENCE [LARGE SCALE GENOMIC DNA]</scope>
    <source>
        <strain evidence="3 4">NCTC11801</strain>
    </source>
</reference>
<dbReference type="AlphaFoldDB" id="A0A1B8ST94"/>
<evidence type="ECO:0000256" key="1">
    <source>
        <dbReference type="SAM" id="MobiDB-lite"/>
    </source>
</evidence>
<feature type="signal peptide" evidence="2">
    <location>
        <begin position="1"/>
        <end position="22"/>
    </location>
</feature>
<evidence type="ECO:0000313" key="4">
    <source>
        <dbReference type="Proteomes" id="UP000254208"/>
    </source>
</evidence>